<accession>A0A0K2JIF0</accession>
<name>A0A0K2JIF0_SPIKU</name>
<evidence type="ECO:0000313" key="1">
    <source>
        <dbReference type="EMBL" id="ALA98213.1"/>
    </source>
</evidence>
<dbReference type="AlphaFoldDB" id="A0A0K2JIF0"/>
<dbReference type="PATRIC" id="fig|273035.7.peg.1655"/>
<evidence type="ECO:0000313" key="2">
    <source>
        <dbReference type="Proteomes" id="UP000062963"/>
    </source>
</evidence>
<dbReference type="RefSeq" id="WP_053391290.1">
    <property type="nucleotide sequence ID" value="NZ_CP010899.1"/>
</dbReference>
<sequence length="123" mass="14901">MLNHTVFLFSGYKINEDNKYNKYLIEENVITPKNTMNLNDLVEHYEQWIINTFDKFDGFEYSTFHYDINAHDFMQKLQEDIYPYLGYKIKMFKAKKHQTSLNKEAGIINRVTWIRKMFVQGKI</sequence>
<protein>
    <submittedName>
        <fullName evidence="1">Uncharacterized protein</fullName>
    </submittedName>
</protein>
<proteinExistence type="predicted"/>
<dbReference type="EMBL" id="CP010899">
    <property type="protein sequence ID" value="ALA98213.1"/>
    <property type="molecule type" value="Genomic_DNA"/>
</dbReference>
<gene>
    <name evidence="1" type="ORF">SKUN_001346</name>
</gene>
<reference evidence="1 2" key="1">
    <citation type="journal article" date="2015" name="Genome Announc.">
        <title>Complete Genome Sequence of Spiroplasma kunkelii Strain CR2-3x, Causal Agent of Corn Stunt Disease in Zea mays L.</title>
        <authorList>
            <person name="Davis R.E."/>
            <person name="Shao J."/>
            <person name="Dally E.L."/>
            <person name="Zhao Y."/>
            <person name="Gasparich G.E."/>
            <person name="Gaynor B.J."/>
            <person name="Athey J.C."/>
            <person name="Harrison N.A."/>
            <person name="Donofrio N."/>
        </authorList>
    </citation>
    <scope>NUCLEOTIDE SEQUENCE [LARGE SCALE GENOMIC DNA]</scope>
    <source>
        <strain evidence="1 2">CR2-3x</strain>
    </source>
</reference>
<dbReference type="Proteomes" id="UP000062963">
    <property type="component" value="Chromosome"/>
</dbReference>
<dbReference type="KEGG" id="skn:SKUN_001346"/>
<organism evidence="1 2">
    <name type="scientific">Spiroplasma kunkelii CR2-3x</name>
    <dbReference type="NCBI Taxonomy" id="273035"/>
    <lineage>
        <taxon>Bacteria</taxon>
        <taxon>Bacillati</taxon>
        <taxon>Mycoplasmatota</taxon>
        <taxon>Mollicutes</taxon>
        <taxon>Entomoplasmatales</taxon>
        <taxon>Spiroplasmataceae</taxon>
        <taxon>Spiroplasma</taxon>
    </lineage>
</organism>
<keyword evidence="2" id="KW-1185">Reference proteome</keyword>